<comment type="catalytic activity">
    <reaction evidence="3">
        <text>(R)-glycerate + NADP(+) = 3-hydroxypyruvate + NADPH + H(+)</text>
        <dbReference type="Rhea" id="RHEA:18657"/>
        <dbReference type="ChEBI" id="CHEBI:15378"/>
        <dbReference type="ChEBI" id="CHEBI:16659"/>
        <dbReference type="ChEBI" id="CHEBI:17180"/>
        <dbReference type="ChEBI" id="CHEBI:57783"/>
        <dbReference type="ChEBI" id="CHEBI:58349"/>
        <dbReference type="EC" id="1.1.1.81"/>
    </reaction>
</comment>
<dbReference type="InterPro" id="IPR006139">
    <property type="entry name" value="D-isomer_2_OHA_DH_cat_dom"/>
</dbReference>
<evidence type="ECO:0000256" key="6">
    <source>
        <dbReference type="ARBA" id="ARBA00066661"/>
    </source>
</evidence>
<dbReference type="Pfam" id="PF00389">
    <property type="entry name" value="2-Hacid_dh"/>
    <property type="match status" value="1"/>
</dbReference>
<dbReference type="CDD" id="cd05301">
    <property type="entry name" value="GDH"/>
    <property type="match status" value="1"/>
</dbReference>
<evidence type="ECO:0000256" key="8">
    <source>
        <dbReference type="ARBA" id="ARBA00073362"/>
    </source>
</evidence>
<dbReference type="InterPro" id="IPR006140">
    <property type="entry name" value="D-isomer_DH_NAD-bd"/>
</dbReference>
<dbReference type="PROSITE" id="PS00671">
    <property type="entry name" value="D_2_HYDROXYACID_DH_3"/>
    <property type="match status" value="1"/>
</dbReference>
<dbReference type="GO" id="GO:0030267">
    <property type="term" value="F:glyoxylate reductase (NADPH) activity"/>
    <property type="evidence" value="ECO:0007669"/>
    <property type="project" value="UniProtKB-EC"/>
</dbReference>
<dbReference type="EC" id="1.1.1.81" evidence="7"/>
<sequence length="302" mass="33581">MKEHSEVWIARPKKQQETFYRYLKEADALYGAGLKVDEELLSHAPNIKVISNVSVGYDNLDMEAITKRGIIATHTPTVLIDTMADTMFGLMLATARRMPELHRMVKEGQWKKPMTSEFFGTNVHHKKLGIIGMGRIGEEVARRASVGFHMDVTYHNRTRKPEAEAQTGASFAEDIDELLETSDFIMLMTPLTDATHHMIGAETFRKMKQSAIFLNGGRGAVVVEEELIDALHQGEIAGAGLDVFEKEPLHPESPLLSMDNVVTLPHIGTATHETRHAMYVDAAKQCIDGVLGKRPEHVIQGG</sequence>
<feature type="domain" description="D-isomer specific 2-hydroxyacid dehydrogenase NAD-binding" evidence="11">
    <location>
        <begin position="88"/>
        <end position="268"/>
    </location>
</feature>
<dbReference type="EC" id="1.1.1.79" evidence="6"/>
<comment type="similarity">
    <text evidence="5">Belongs to the D-isomer specific 2-hydroxyacid dehydrogenase family. GhrB subfamily.</text>
</comment>
<dbReference type="SUPFAM" id="SSF51735">
    <property type="entry name" value="NAD(P)-binding Rossmann-fold domains"/>
    <property type="match status" value="1"/>
</dbReference>
<evidence type="ECO:0000256" key="5">
    <source>
        <dbReference type="ARBA" id="ARBA00061278"/>
    </source>
</evidence>
<evidence type="ECO:0000256" key="3">
    <source>
        <dbReference type="ARBA" id="ARBA00052239"/>
    </source>
</evidence>
<dbReference type="Pfam" id="PF02826">
    <property type="entry name" value="2-Hacid_dh_C"/>
    <property type="match status" value="1"/>
</dbReference>
<dbReference type="Gene3D" id="3.40.50.720">
    <property type="entry name" value="NAD(P)-binding Rossmann-like Domain"/>
    <property type="match status" value="2"/>
</dbReference>
<dbReference type="InterPro" id="IPR036291">
    <property type="entry name" value="NAD(P)-bd_dom_sf"/>
</dbReference>
<dbReference type="GO" id="GO:0005829">
    <property type="term" value="C:cytosol"/>
    <property type="evidence" value="ECO:0007669"/>
    <property type="project" value="TreeGrafter"/>
</dbReference>
<dbReference type="PANTHER" id="PTHR10996">
    <property type="entry name" value="2-HYDROXYACID DEHYDROGENASE-RELATED"/>
    <property type="match status" value="1"/>
</dbReference>
<dbReference type="GO" id="GO:0016618">
    <property type="term" value="F:hydroxypyruvate reductase [NAD(P)H] activity"/>
    <property type="evidence" value="ECO:0007669"/>
    <property type="project" value="UniProtKB-EC"/>
</dbReference>
<evidence type="ECO:0000256" key="1">
    <source>
        <dbReference type="ARBA" id="ARBA00023002"/>
    </source>
</evidence>
<comment type="caution">
    <text evidence="12">The sequence shown here is derived from an EMBL/GenBank/DDBJ whole genome shotgun (WGS) entry which is preliminary data.</text>
</comment>
<organism evidence="12 13">
    <name type="scientific">Salibacterium salarium</name>
    <dbReference type="NCBI Taxonomy" id="284579"/>
    <lineage>
        <taxon>Bacteria</taxon>
        <taxon>Bacillati</taxon>
        <taxon>Bacillota</taxon>
        <taxon>Bacilli</taxon>
        <taxon>Bacillales</taxon>
        <taxon>Bacillaceae</taxon>
    </lineage>
</organism>
<feature type="domain" description="D-isomer specific 2-hydroxyacid dehydrogenase catalytic" evidence="10">
    <location>
        <begin position="4"/>
        <end position="299"/>
    </location>
</feature>
<comment type="catalytic activity">
    <reaction evidence="2">
        <text>(R)-glycerate + NAD(+) = 3-hydroxypyruvate + NADH + H(+)</text>
        <dbReference type="Rhea" id="RHEA:17905"/>
        <dbReference type="ChEBI" id="CHEBI:15378"/>
        <dbReference type="ChEBI" id="CHEBI:16659"/>
        <dbReference type="ChEBI" id="CHEBI:17180"/>
        <dbReference type="ChEBI" id="CHEBI:57540"/>
        <dbReference type="ChEBI" id="CHEBI:57945"/>
        <dbReference type="EC" id="1.1.1.81"/>
    </reaction>
</comment>
<gene>
    <name evidence="12" type="ORF">D7Z54_17105</name>
</gene>
<keyword evidence="13" id="KW-1185">Reference proteome</keyword>
<dbReference type="InterPro" id="IPR029752">
    <property type="entry name" value="D-isomer_DH_CS1"/>
</dbReference>
<evidence type="ECO:0000313" key="12">
    <source>
        <dbReference type="EMBL" id="RSL32143.1"/>
    </source>
</evidence>
<evidence type="ECO:0000256" key="9">
    <source>
        <dbReference type="RuleBase" id="RU003719"/>
    </source>
</evidence>
<evidence type="ECO:0000259" key="10">
    <source>
        <dbReference type="Pfam" id="PF00389"/>
    </source>
</evidence>
<dbReference type="PANTHER" id="PTHR10996:SF283">
    <property type="entry name" value="GLYOXYLATE_HYDROXYPYRUVATE REDUCTASE B"/>
    <property type="match status" value="1"/>
</dbReference>
<evidence type="ECO:0000256" key="7">
    <source>
        <dbReference type="ARBA" id="ARBA00066674"/>
    </source>
</evidence>
<reference evidence="12 13" key="1">
    <citation type="submission" date="2018-10" db="EMBL/GenBank/DDBJ databases">
        <title>Draft genome sequence of Bacillus salarius IM0101, isolated from a hypersaline soil in Inner Mongolia, China.</title>
        <authorList>
            <person name="Yamprayoonswat W."/>
            <person name="Boonvisut S."/>
            <person name="Jumpathong W."/>
            <person name="Sittihan S."/>
            <person name="Ruangsuj P."/>
            <person name="Wanthongcharoen S."/>
            <person name="Thongpramul N."/>
            <person name="Pimmason S."/>
            <person name="Yu B."/>
            <person name="Yasawong M."/>
        </authorList>
    </citation>
    <scope>NUCLEOTIDE SEQUENCE [LARGE SCALE GENOMIC DNA]</scope>
    <source>
        <strain evidence="12 13">IM0101</strain>
    </source>
</reference>
<name>A0A428N152_9BACI</name>
<dbReference type="EMBL" id="RBVX01000017">
    <property type="protein sequence ID" value="RSL32143.1"/>
    <property type="molecule type" value="Genomic_DNA"/>
</dbReference>
<evidence type="ECO:0000259" key="11">
    <source>
        <dbReference type="Pfam" id="PF02826"/>
    </source>
</evidence>
<evidence type="ECO:0000256" key="2">
    <source>
        <dbReference type="ARBA" id="ARBA00051801"/>
    </source>
</evidence>
<comment type="catalytic activity">
    <reaction evidence="4">
        <text>glycolate + NADP(+) = glyoxylate + NADPH + H(+)</text>
        <dbReference type="Rhea" id="RHEA:10992"/>
        <dbReference type="ChEBI" id="CHEBI:15378"/>
        <dbReference type="ChEBI" id="CHEBI:29805"/>
        <dbReference type="ChEBI" id="CHEBI:36655"/>
        <dbReference type="ChEBI" id="CHEBI:57783"/>
        <dbReference type="ChEBI" id="CHEBI:58349"/>
        <dbReference type="EC" id="1.1.1.79"/>
    </reaction>
</comment>
<accession>A0A428N152</accession>
<dbReference type="GO" id="GO:0051287">
    <property type="term" value="F:NAD binding"/>
    <property type="evidence" value="ECO:0007669"/>
    <property type="project" value="InterPro"/>
</dbReference>
<dbReference type="SUPFAM" id="SSF52283">
    <property type="entry name" value="Formate/glycerate dehydrogenase catalytic domain-like"/>
    <property type="match status" value="1"/>
</dbReference>
<dbReference type="OrthoDB" id="9805416at2"/>
<dbReference type="InterPro" id="IPR050223">
    <property type="entry name" value="D-isomer_2-hydroxyacid_DH"/>
</dbReference>
<dbReference type="PROSITE" id="PS00065">
    <property type="entry name" value="D_2_HYDROXYACID_DH_1"/>
    <property type="match status" value="1"/>
</dbReference>
<dbReference type="Proteomes" id="UP000275076">
    <property type="component" value="Unassembled WGS sequence"/>
</dbReference>
<evidence type="ECO:0000256" key="4">
    <source>
        <dbReference type="ARBA" id="ARBA00052769"/>
    </source>
</evidence>
<proteinExistence type="inferred from homology"/>
<keyword evidence="1 9" id="KW-0560">Oxidoreductase</keyword>
<dbReference type="InterPro" id="IPR029753">
    <property type="entry name" value="D-isomer_DH_CS"/>
</dbReference>
<dbReference type="AlphaFoldDB" id="A0A428N152"/>
<protein>
    <recommendedName>
        <fullName evidence="8">Glyoxylate/hydroxypyruvate reductase B</fullName>
        <ecNumber evidence="6">1.1.1.79</ecNumber>
        <ecNumber evidence="7">1.1.1.81</ecNumber>
    </recommendedName>
</protein>
<dbReference type="FunFam" id="3.40.50.720:FF:000026">
    <property type="entry name" value="Glyoxylate/hydroxypyruvate reductase B"/>
    <property type="match status" value="1"/>
</dbReference>
<evidence type="ECO:0000313" key="13">
    <source>
        <dbReference type="Proteomes" id="UP000275076"/>
    </source>
</evidence>